<evidence type="ECO:0000313" key="5">
    <source>
        <dbReference type="Proteomes" id="UP001500979"/>
    </source>
</evidence>
<feature type="signal peptide" evidence="2">
    <location>
        <begin position="1"/>
        <end position="18"/>
    </location>
</feature>
<dbReference type="Proteomes" id="UP001500979">
    <property type="component" value="Unassembled WGS sequence"/>
</dbReference>
<accession>A0ABN3V8D0</accession>
<dbReference type="InterPro" id="IPR050570">
    <property type="entry name" value="Cell_wall_metabolism_enzyme"/>
</dbReference>
<gene>
    <name evidence="4" type="ORF">GCM10010470_12060</name>
</gene>
<feature type="domain" description="M23ase beta-sheet core" evidence="3">
    <location>
        <begin position="73"/>
        <end position="170"/>
    </location>
</feature>
<evidence type="ECO:0000256" key="2">
    <source>
        <dbReference type="SAM" id="SignalP"/>
    </source>
</evidence>
<proteinExistence type="predicted"/>
<sequence>MRSLLPALLMTTLLTSSAAAEPAAPQLPEPTSFRRLLLPAAPDQLPEPTAFDRPLPGPVTRPFEEPAHAYGPGHRGVDLAGEAGQPVLAAGPGLVLFAGPLAGRNLVSIEHPGGLRTTYEPVSPAVTVGQEVGIGQPIGRLDPGHPECSAPPPQVCLHWGARRRLHYLDPLQLLGTARIRLLPWEDKPSR</sequence>
<dbReference type="Gene3D" id="2.70.70.10">
    <property type="entry name" value="Glucose Permease (Domain IIA)"/>
    <property type="match status" value="1"/>
</dbReference>
<dbReference type="InterPro" id="IPR011055">
    <property type="entry name" value="Dup_hybrid_motif"/>
</dbReference>
<dbReference type="CDD" id="cd12797">
    <property type="entry name" value="M23_peptidase"/>
    <property type="match status" value="1"/>
</dbReference>
<dbReference type="PANTHER" id="PTHR21666">
    <property type="entry name" value="PEPTIDASE-RELATED"/>
    <property type="match status" value="1"/>
</dbReference>
<keyword evidence="5" id="KW-1185">Reference proteome</keyword>
<feature type="chain" id="PRO_5045272315" description="M23ase beta-sheet core domain-containing protein" evidence="2">
    <location>
        <begin position="19"/>
        <end position="190"/>
    </location>
</feature>
<reference evidence="4 5" key="1">
    <citation type="journal article" date="2019" name="Int. J. Syst. Evol. Microbiol.">
        <title>The Global Catalogue of Microorganisms (GCM) 10K type strain sequencing project: providing services to taxonomists for standard genome sequencing and annotation.</title>
        <authorList>
            <consortium name="The Broad Institute Genomics Platform"/>
            <consortium name="The Broad Institute Genome Sequencing Center for Infectious Disease"/>
            <person name="Wu L."/>
            <person name="Ma J."/>
        </authorList>
    </citation>
    <scope>NUCLEOTIDE SEQUENCE [LARGE SCALE GENOMIC DNA]</scope>
    <source>
        <strain evidence="4 5">JCM 9383</strain>
    </source>
</reference>
<dbReference type="SUPFAM" id="SSF51261">
    <property type="entry name" value="Duplicated hybrid motif"/>
    <property type="match status" value="1"/>
</dbReference>
<evidence type="ECO:0000259" key="3">
    <source>
        <dbReference type="Pfam" id="PF01551"/>
    </source>
</evidence>
<dbReference type="RefSeq" id="WP_344678397.1">
    <property type="nucleotide sequence ID" value="NZ_BAAAUX010000005.1"/>
</dbReference>
<name>A0ABN3V8D0_9PSEU</name>
<evidence type="ECO:0000313" key="4">
    <source>
        <dbReference type="EMBL" id="GAA2779878.1"/>
    </source>
</evidence>
<evidence type="ECO:0000256" key="1">
    <source>
        <dbReference type="ARBA" id="ARBA00022729"/>
    </source>
</evidence>
<dbReference type="InterPro" id="IPR016047">
    <property type="entry name" value="M23ase_b-sheet_dom"/>
</dbReference>
<organism evidence="4 5">
    <name type="scientific">Saccharopolyspora taberi</name>
    <dbReference type="NCBI Taxonomy" id="60895"/>
    <lineage>
        <taxon>Bacteria</taxon>
        <taxon>Bacillati</taxon>
        <taxon>Actinomycetota</taxon>
        <taxon>Actinomycetes</taxon>
        <taxon>Pseudonocardiales</taxon>
        <taxon>Pseudonocardiaceae</taxon>
        <taxon>Saccharopolyspora</taxon>
    </lineage>
</organism>
<protein>
    <recommendedName>
        <fullName evidence="3">M23ase beta-sheet core domain-containing protein</fullName>
    </recommendedName>
</protein>
<comment type="caution">
    <text evidence="4">The sequence shown here is derived from an EMBL/GenBank/DDBJ whole genome shotgun (WGS) entry which is preliminary data.</text>
</comment>
<dbReference type="Pfam" id="PF01551">
    <property type="entry name" value="Peptidase_M23"/>
    <property type="match status" value="1"/>
</dbReference>
<dbReference type="EMBL" id="BAAAUX010000005">
    <property type="protein sequence ID" value="GAA2779878.1"/>
    <property type="molecule type" value="Genomic_DNA"/>
</dbReference>
<keyword evidence="1 2" id="KW-0732">Signal</keyword>
<dbReference type="PANTHER" id="PTHR21666:SF289">
    <property type="entry name" value="L-ALA--D-GLU ENDOPEPTIDASE"/>
    <property type="match status" value="1"/>
</dbReference>